<name>E1TDG4_BURSG</name>
<dbReference type="OrthoDB" id="116799at2"/>
<dbReference type="KEGG" id="bgf:BC1003_4056"/>
<dbReference type="HOGENOM" id="CLU_082131_2_0_4"/>
<gene>
    <name evidence="1" type="ordered locus">BC1003_4056</name>
</gene>
<sequence>MMQSRDRLLVISPHLDDAVLSCGLLLSANPSAIVCTVFTAPPRENMSTEWDRKSGFKDAFEAMQARQREDAAALEMLGVQPVHLPFCDAQYEQTPLLDELAEALRDTVQVHRPEKVIVPLGLFHSDHTLVSDACLQLVTQMRDTAFHAYEDVPYRQMDQAVPQRIEELTKRGYLLSPVDDLPATVSQSVSHEQMKREAISAYTSQLRAFGPGAETTLYSTEKYWQLTKRQAKTQAV</sequence>
<organism evidence="1">
    <name type="scientific">Burkholderia sp. (strain CCGE1003)</name>
    <dbReference type="NCBI Taxonomy" id="640512"/>
    <lineage>
        <taxon>Bacteria</taxon>
        <taxon>Pseudomonadati</taxon>
        <taxon>Pseudomonadota</taxon>
        <taxon>Betaproteobacteria</taxon>
        <taxon>Burkholderiales</taxon>
        <taxon>Burkholderiaceae</taxon>
        <taxon>Burkholderia</taxon>
    </lineage>
</organism>
<dbReference type="AlphaFoldDB" id="E1TDG4"/>
<evidence type="ECO:0000313" key="1">
    <source>
        <dbReference type="EMBL" id="ADN59992.1"/>
    </source>
</evidence>
<dbReference type="InterPro" id="IPR003737">
    <property type="entry name" value="GlcNAc_PI_deacetylase-related"/>
</dbReference>
<dbReference type="Pfam" id="PF02585">
    <property type="entry name" value="PIG-L"/>
    <property type="match status" value="1"/>
</dbReference>
<dbReference type="STRING" id="640512.BC1003_4056"/>
<dbReference type="eggNOG" id="COG2120">
    <property type="taxonomic scope" value="Bacteria"/>
</dbReference>
<protein>
    <submittedName>
        <fullName evidence="1">LmbE family protein</fullName>
    </submittedName>
</protein>
<dbReference type="EMBL" id="CP002218">
    <property type="protein sequence ID" value="ADN59992.1"/>
    <property type="molecule type" value="Genomic_DNA"/>
</dbReference>
<accession>E1TDG4</accession>
<proteinExistence type="predicted"/>
<dbReference type="SUPFAM" id="SSF102588">
    <property type="entry name" value="LmbE-like"/>
    <property type="match status" value="1"/>
</dbReference>
<dbReference type="Gene3D" id="3.40.50.10320">
    <property type="entry name" value="LmbE-like"/>
    <property type="match status" value="1"/>
</dbReference>
<dbReference type="InterPro" id="IPR024078">
    <property type="entry name" value="LmbE-like_dom_sf"/>
</dbReference>
<reference evidence="1" key="1">
    <citation type="submission" date="2010-09" db="EMBL/GenBank/DDBJ databases">
        <title>Complete sequence of chromosome2 of Burkholderia sp. CCGE1003.</title>
        <authorList>
            <consortium name="US DOE Joint Genome Institute"/>
            <person name="Lucas S."/>
            <person name="Copeland A."/>
            <person name="Lapidus A."/>
            <person name="Cheng J.-F."/>
            <person name="Bruce D."/>
            <person name="Goodwin L."/>
            <person name="Pitluck S."/>
            <person name="Daligault H."/>
            <person name="Davenport K."/>
            <person name="Detter J.C."/>
            <person name="Han C."/>
            <person name="Tapia R."/>
            <person name="Land M."/>
            <person name="Hauser L."/>
            <person name="Jeffries C."/>
            <person name="Kyrpides N."/>
            <person name="Ivanova N."/>
            <person name="Ovchinnikova G."/>
            <person name="Martinez-Romero E."/>
            <person name="Rogel M.A."/>
            <person name="Auchtung J."/>
            <person name="Tiedje J.M."/>
            <person name="Woyke T."/>
        </authorList>
    </citation>
    <scope>NUCLEOTIDE SEQUENCE</scope>
    <source>
        <strain evidence="1">CCGE1003</strain>
    </source>
</reference>